<reference evidence="1 2" key="1">
    <citation type="submission" date="2020-05" db="EMBL/GenBank/DDBJ databases">
        <title>Genomic Encyclopedia of Type Strains, Phase IV (KMG-V): Genome sequencing to study the core and pangenomes of soil and plant-associated prokaryotes.</title>
        <authorList>
            <person name="Whitman W."/>
        </authorList>
    </citation>
    <scope>NUCLEOTIDE SEQUENCE [LARGE SCALE GENOMIC DNA]</scope>
    <source>
        <strain evidence="1 2">C29</strain>
    </source>
</reference>
<keyword evidence="2" id="KW-1185">Reference proteome</keyword>
<dbReference type="RefSeq" id="WP_173807642.1">
    <property type="nucleotide sequence ID" value="NZ_JABSNM010000039.1"/>
</dbReference>
<proteinExistence type="predicted"/>
<organism evidence="1 2">
    <name type="scientific">Sphaerotilus uruguayifluvii</name>
    <dbReference type="NCBI Taxonomy" id="2735897"/>
    <lineage>
        <taxon>Bacteria</taxon>
        <taxon>Pseudomonadati</taxon>
        <taxon>Pseudomonadota</taxon>
        <taxon>Betaproteobacteria</taxon>
        <taxon>Burkholderiales</taxon>
        <taxon>Sphaerotilaceae</taxon>
        <taxon>Sphaerotilus</taxon>
    </lineage>
</organism>
<name>A0ABX2G8H3_9BURK</name>
<dbReference type="Pfam" id="PF08942">
    <property type="entry name" value="DUF1919"/>
    <property type="match status" value="1"/>
</dbReference>
<dbReference type="Proteomes" id="UP001516061">
    <property type="component" value="Unassembled WGS sequence"/>
</dbReference>
<dbReference type="SUPFAM" id="SSF142795">
    <property type="entry name" value="CAC2185-like"/>
    <property type="match status" value="1"/>
</dbReference>
<dbReference type="EMBL" id="JABSNM010000039">
    <property type="protein sequence ID" value="NRT58638.1"/>
    <property type="molecule type" value="Genomic_DNA"/>
</dbReference>
<evidence type="ECO:0000313" key="1">
    <source>
        <dbReference type="EMBL" id="NRT58638.1"/>
    </source>
</evidence>
<sequence length="227" mass="27030">MRVAMYNLVSKLIGLREKQKLRNEKFIIVSNNCWGYELYQHTDRSYNTPFVGLFLLPDCYIGVLENFDECMNSDIEFLERSRYIFPVNYPVGLLCGKFEIHFLHYSSKEEAEIKWRRRVARLKEDRKMGAKIFVKMCDRDDCSGMHLEKFHAMQFDGKISFGIKDFPSADHVFCPNLINKDKNEIIDGLSLYRRRYRCFDIVEWICEGRVNHSKFSKLISSYYDVFN</sequence>
<comment type="caution">
    <text evidence="1">The sequence shown here is derived from an EMBL/GenBank/DDBJ whole genome shotgun (WGS) entry which is preliminary data.</text>
</comment>
<dbReference type="InterPro" id="IPR037226">
    <property type="entry name" value="CAC2185-like_sf"/>
</dbReference>
<protein>
    <submittedName>
        <fullName evidence="1">Uncharacterized protein (DUF1919 family)</fullName>
    </submittedName>
</protein>
<gene>
    <name evidence="1" type="ORF">HNQ01_004418</name>
</gene>
<evidence type="ECO:0000313" key="2">
    <source>
        <dbReference type="Proteomes" id="UP001516061"/>
    </source>
</evidence>
<dbReference type="InterPro" id="IPR015037">
    <property type="entry name" value="DUF1919"/>
</dbReference>
<accession>A0ABX2G8H3</accession>